<protein>
    <submittedName>
        <fullName evidence="1">Uncharacterized protein</fullName>
    </submittedName>
</protein>
<comment type="caution">
    <text evidence="1">The sequence shown here is derived from an EMBL/GenBank/DDBJ whole genome shotgun (WGS) entry which is preliminary data.</text>
</comment>
<dbReference type="Proteomes" id="UP000183567">
    <property type="component" value="Unassembled WGS sequence"/>
</dbReference>
<dbReference type="OrthoDB" id="2663621at2759"/>
<dbReference type="EMBL" id="LVVM01002514">
    <property type="protein sequence ID" value="OJA16528.1"/>
    <property type="molecule type" value="Genomic_DNA"/>
</dbReference>
<sequence length="84" mass="9741">MAMAQAEVLWRPEDDYRVKPTLEEGDVYRPDILAVIDAAVDSLSSDLRELNLDIHDHPEIKYEERTAFLVNTYWAGYPLFKVSK</sequence>
<evidence type="ECO:0000313" key="1">
    <source>
        <dbReference type="EMBL" id="OJA16528.1"/>
    </source>
</evidence>
<reference evidence="1 2" key="1">
    <citation type="submission" date="2016-03" db="EMBL/GenBank/DDBJ databases">
        <title>Comparative genomics of the ectomycorrhizal sister species Rhizopogon vinicolor and Rhizopogon vesiculosus (Basidiomycota: Boletales) reveals a divergence of the mating type B locus.</title>
        <authorList>
            <person name="Mujic A.B."/>
            <person name="Kuo A."/>
            <person name="Tritt A."/>
            <person name="Lipzen A."/>
            <person name="Chen C."/>
            <person name="Johnson J."/>
            <person name="Sharma A."/>
            <person name="Barry K."/>
            <person name="Grigoriev I.V."/>
            <person name="Spatafora J.W."/>
        </authorList>
    </citation>
    <scope>NUCLEOTIDE SEQUENCE [LARGE SCALE GENOMIC DNA]</scope>
    <source>
        <strain evidence="1 2">AM-OR11-056</strain>
    </source>
</reference>
<gene>
    <name evidence="1" type="ORF">AZE42_00615</name>
</gene>
<proteinExistence type="predicted"/>
<name>A0A1J8QSW2_9AGAM</name>
<dbReference type="AlphaFoldDB" id="A0A1J8QSW2"/>
<organism evidence="1 2">
    <name type="scientific">Rhizopogon vesiculosus</name>
    <dbReference type="NCBI Taxonomy" id="180088"/>
    <lineage>
        <taxon>Eukaryota</taxon>
        <taxon>Fungi</taxon>
        <taxon>Dikarya</taxon>
        <taxon>Basidiomycota</taxon>
        <taxon>Agaricomycotina</taxon>
        <taxon>Agaricomycetes</taxon>
        <taxon>Agaricomycetidae</taxon>
        <taxon>Boletales</taxon>
        <taxon>Suillineae</taxon>
        <taxon>Rhizopogonaceae</taxon>
        <taxon>Rhizopogon</taxon>
    </lineage>
</organism>
<accession>A0A1J8QSW2</accession>
<keyword evidence="2" id="KW-1185">Reference proteome</keyword>
<evidence type="ECO:0000313" key="2">
    <source>
        <dbReference type="Proteomes" id="UP000183567"/>
    </source>
</evidence>